<reference evidence="1 2" key="1">
    <citation type="submission" date="2006-02" db="EMBL/GenBank/DDBJ databases">
        <authorList>
            <person name="Pinhassi J."/>
            <person name="Pedros-Alio C."/>
            <person name="Ferriera S."/>
            <person name="Johnson J."/>
            <person name="Kravitz S."/>
            <person name="Halpern A."/>
            <person name="Remington K."/>
            <person name="Beeson K."/>
            <person name="Tran B."/>
            <person name="Rogers Y.-H."/>
            <person name="Friedman R."/>
            <person name="Venter J.C."/>
        </authorList>
    </citation>
    <scope>NUCLEOTIDE SEQUENCE [LARGE SCALE GENOMIC DNA]</scope>
    <source>
        <strain evidence="1 2">MED297</strain>
    </source>
</reference>
<organism evidence="1 2">
    <name type="scientific">Reinekea blandensis MED297</name>
    <dbReference type="NCBI Taxonomy" id="314283"/>
    <lineage>
        <taxon>Bacteria</taxon>
        <taxon>Pseudomonadati</taxon>
        <taxon>Pseudomonadota</taxon>
        <taxon>Gammaproteobacteria</taxon>
        <taxon>Oceanospirillales</taxon>
        <taxon>Saccharospirillaceae</taxon>
        <taxon>Reinekea</taxon>
    </lineage>
</organism>
<protein>
    <submittedName>
        <fullName evidence="1">Uncharacterized protein</fullName>
    </submittedName>
</protein>
<dbReference type="Proteomes" id="UP000005953">
    <property type="component" value="Unassembled WGS sequence"/>
</dbReference>
<name>A4BDN7_9GAMM</name>
<dbReference type="EMBL" id="AAOE01000008">
    <property type="protein sequence ID" value="EAR09646.1"/>
    <property type="molecule type" value="Genomic_DNA"/>
</dbReference>
<comment type="caution">
    <text evidence="1">The sequence shown here is derived from an EMBL/GenBank/DDBJ whole genome shotgun (WGS) entry which is preliminary data.</text>
</comment>
<sequence>MNVTATTNRLHQAVRRLMPDSTSGHPDAGLAFAKETAWLLLFDQLLCSAVFEVTGQEAPGKATSISLLLREFSEEATGLMSVKELARMLNEPGERLYEYTIARHQLLLAQKPMPNRSEIKIVSATAEDSPIQKMRQWLSDFESWLVSAREYNQEY</sequence>
<accession>A4BDN7</accession>
<evidence type="ECO:0000313" key="2">
    <source>
        <dbReference type="Proteomes" id="UP000005953"/>
    </source>
</evidence>
<proteinExistence type="predicted"/>
<keyword evidence="2" id="KW-1185">Reference proteome</keyword>
<gene>
    <name evidence="1" type="ORF">MED297_15844</name>
</gene>
<dbReference type="AlphaFoldDB" id="A4BDN7"/>
<dbReference type="HOGENOM" id="CLU_1694057_0_0_6"/>
<evidence type="ECO:0000313" key="1">
    <source>
        <dbReference type="EMBL" id="EAR09646.1"/>
    </source>
</evidence>
<dbReference type="STRING" id="314283.MED297_15844"/>